<evidence type="ECO:0000256" key="1">
    <source>
        <dbReference type="ARBA" id="ARBA00023015"/>
    </source>
</evidence>
<dbReference type="Pfam" id="PF00455">
    <property type="entry name" value="DeoRC"/>
    <property type="match status" value="1"/>
</dbReference>
<evidence type="ECO:0000256" key="2">
    <source>
        <dbReference type="ARBA" id="ARBA00023125"/>
    </source>
</evidence>
<dbReference type="PANTHER" id="PTHR30363">
    <property type="entry name" value="HTH-TYPE TRANSCRIPTIONAL REGULATOR SRLR-RELATED"/>
    <property type="match status" value="1"/>
</dbReference>
<dbReference type="PANTHER" id="PTHR30363:SF44">
    <property type="entry name" value="AGA OPERON TRANSCRIPTIONAL REPRESSOR-RELATED"/>
    <property type="match status" value="1"/>
</dbReference>
<protein>
    <submittedName>
        <fullName evidence="5">HTH-type transcriptional repressor GlcR</fullName>
    </submittedName>
</protein>
<keyword evidence="1" id="KW-0805">Transcription regulation</keyword>
<dbReference type="SMART" id="SM00420">
    <property type="entry name" value="HTH_DEOR"/>
    <property type="match status" value="1"/>
</dbReference>
<proteinExistence type="predicted"/>
<accession>A0A2K4ZGA2</accession>
<dbReference type="InterPro" id="IPR050313">
    <property type="entry name" value="Carb_Metab_HTH_regulators"/>
</dbReference>
<evidence type="ECO:0000259" key="4">
    <source>
        <dbReference type="PROSITE" id="PS51000"/>
    </source>
</evidence>
<keyword evidence="3" id="KW-0804">Transcription</keyword>
<dbReference type="InterPro" id="IPR037171">
    <property type="entry name" value="NagB/RpiA_transferase-like"/>
</dbReference>
<dbReference type="InterPro" id="IPR036388">
    <property type="entry name" value="WH-like_DNA-bd_sf"/>
</dbReference>
<dbReference type="SUPFAM" id="SSF100950">
    <property type="entry name" value="NagB/RpiA/CoA transferase-like"/>
    <property type="match status" value="1"/>
</dbReference>
<dbReference type="InterPro" id="IPR018356">
    <property type="entry name" value="Tscrpt_reg_HTH_DeoR_CS"/>
</dbReference>
<dbReference type="InterPro" id="IPR014036">
    <property type="entry name" value="DeoR-like_C"/>
</dbReference>
<dbReference type="PRINTS" id="PR00037">
    <property type="entry name" value="HTHLACR"/>
</dbReference>
<name>A0A2K4ZGA2_9FIRM</name>
<dbReference type="Proteomes" id="UP000236311">
    <property type="component" value="Unassembled WGS sequence"/>
</dbReference>
<reference evidence="5 6" key="1">
    <citation type="submission" date="2018-01" db="EMBL/GenBank/DDBJ databases">
        <authorList>
            <person name="Gaut B.S."/>
            <person name="Morton B.R."/>
            <person name="Clegg M.T."/>
            <person name="Duvall M.R."/>
        </authorList>
    </citation>
    <scope>NUCLEOTIDE SEQUENCE [LARGE SCALE GENOMIC DNA]</scope>
    <source>
        <strain evidence="5">GP69</strain>
    </source>
</reference>
<dbReference type="SMART" id="SM01134">
    <property type="entry name" value="DeoRC"/>
    <property type="match status" value="1"/>
</dbReference>
<feature type="domain" description="HTH deoR-type" evidence="4">
    <location>
        <begin position="22"/>
        <end position="77"/>
    </location>
</feature>
<dbReference type="InterPro" id="IPR001034">
    <property type="entry name" value="DeoR_HTH"/>
</dbReference>
<dbReference type="GO" id="GO:0003677">
    <property type="term" value="F:DNA binding"/>
    <property type="evidence" value="ECO:0007669"/>
    <property type="project" value="UniProtKB-KW"/>
</dbReference>
<sequence>MGPEENVNDMEMHREGRGQMLAVERRNLILEKLQDERKVVVSELSALFDVSEETIRRDLDKLDRQGLAVKSYGGAVLNENAGLDMPFNVRKKRNSREKQEIGALVSGLIQEGEHIIVDPSTTAVAVVKALKSRKKLTVITSSIEVMIELSDVSGWEVICTGGTLRENYLTLTGSRAEDVIRSFNADKVILSCKGLDREKGVTDAHEMLSRLKQAMLQSARQRILAVDHSKFGNVAFSRICELQAIDIVVTDRRPDEQWMEYFAENGIECLYDSNGQ</sequence>
<dbReference type="PROSITE" id="PS00894">
    <property type="entry name" value="HTH_DEOR_1"/>
    <property type="match status" value="1"/>
</dbReference>
<organism evidence="5 6">
    <name type="scientific">Acetatifactor muris</name>
    <dbReference type="NCBI Taxonomy" id="879566"/>
    <lineage>
        <taxon>Bacteria</taxon>
        <taxon>Bacillati</taxon>
        <taxon>Bacillota</taxon>
        <taxon>Clostridia</taxon>
        <taxon>Lachnospirales</taxon>
        <taxon>Lachnospiraceae</taxon>
        <taxon>Acetatifactor</taxon>
    </lineage>
</organism>
<keyword evidence="2" id="KW-0238">DNA-binding</keyword>
<gene>
    <name evidence="5" type="primary">glcR</name>
    <name evidence="5" type="ORF">AMURIS_02216</name>
</gene>
<keyword evidence="6" id="KW-1185">Reference proteome</keyword>
<dbReference type="AlphaFoldDB" id="A0A2K4ZGA2"/>
<evidence type="ECO:0000256" key="3">
    <source>
        <dbReference type="ARBA" id="ARBA00023163"/>
    </source>
</evidence>
<dbReference type="Pfam" id="PF08220">
    <property type="entry name" value="HTH_DeoR"/>
    <property type="match status" value="1"/>
</dbReference>
<dbReference type="SUPFAM" id="SSF46785">
    <property type="entry name" value="Winged helix' DNA-binding domain"/>
    <property type="match status" value="1"/>
</dbReference>
<dbReference type="InterPro" id="IPR036390">
    <property type="entry name" value="WH_DNA-bd_sf"/>
</dbReference>
<dbReference type="EMBL" id="OFSM01000010">
    <property type="protein sequence ID" value="SOY29495.1"/>
    <property type="molecule type" value="Genomic_DNA"/>
</dbReference>
<evidence type="ECO:0000313" key="5">
    <source>
        <dbReference type="EMBL" id="SOY29495.1"/>
    </source>
</evidence>
<dbReference type="PROSITE" id="PS51000">
    <property type="entry name" value="HTH_DEOR_2"/>
    <property type="match status" value="1"/>
</dbReference>
<dbReference type="Gene3D" id="1.10.10.10">
    <property type="entry name" value="Winged helix-like DNA-binding domain superfamily/Winged helix DNA-binding domain"/>
    <property type="match status" value="1"/>
</dbReference>
<dbReference type="Gene3D" id="3.30.750.70">
    <property type="entry name" value="4-hydroxybutyrate coenzyme like domains"/>
    <property type="match status" value="1"/>
</dbReference>
<dbReference type="RefSeq" id="WP_306817521.1">
    <property type="nucleotide sequence ID" value="NZ_JANJZD010000001.1"/>
</dbReference>
<dbReference type="GO" id="GO:0003700">
    <property type="term" value="F:DNA-binding transcription factor activity"/>
    <property type="evidence" value="ECO:0007669"/>
    <property type="project" value="InterPro"/>
</dbReference>
<evidence type="ECO:0000313" key="6">
    <source>
        <dbReference type="Proteomes" id="UP000236311"/>
    </source>
</evidence>